<dbReference type="NCBIfam" id="NF009560">
    <property type="entry name" value="PRK13017.1"/>
    <property type="match status" value="1"/>
</dbReference>
<dbReference type="GO" id="GO:0051536">
    <property type="term" value="F:iron-sulfur cluster binding"/>
    <property type="evidence" value="ECO:0007669"/>
    <property type="project" value="UniProtKB-KW"/>
</dbReference>
<dbReference type="GO" id="GO:0006351">
    <property type="term" value="P:DNA-templated transcription"/>
    <property type="evidence" value="ECO:0007669"/>
    <property type="project" value="InterPro"/>
</dbReference>
<organism evidence="10 11">
    <name type="scientific">Penicillium patulum</name>
    <name type="common">Penicillium griseofulvum</name>
    <dbReference type="NCBI Taxonomy" id="5078"/>
    <lineage>
        <taxon>Eukaryota</taxon>
        <taxon>Fungi</taxon>
        <taxon>Dikarya</taxon>
        <taxon>Ascomycota</taxon>
        <taxon>Pezizomycotina</taxon>
        <taxon>Eurotiomycetes</taxon>
        <taxon>Eurotiomycetidae</taxon>
        <taxon>Eurotiales</taxon>
        <taxon>Aspergillaceae</taxon>
        <taxon>Penicillium</taxon>
    </lineage>
</organism>
<dbReference type="GO" id="GO:0016836">
    <property type="term" value="F:hydro-lyase activity"/>
    <property type="evidence" value="ECO:0007669"/>
    <property type="project" value="UniProtKB-ARBA"/>
</dbReference>
<feature type="coiled-coil region" evidence="7">
    <location>
        <begin position="567"/>
        <end position="594"/>
    </location>
</feature>
<evidence type="ECO:0000256" key="7">
    <source>
        <dbReference type="SAM" id="Coils"/>
    </source>
</evidence>
<keyword evidence="6" id="KW-0539">Nucleus</keyword>
<sequence>MEMKQISEEEFPDLNNASPKEPIGSSMYPLSPEKGQLEPLNLAAGKLDFDGVDPEIGMHLLSIYWSRQLYTAQIIYRPAFMRDMACEGPYFSKLLLNAIFFVVSKHCDRPELRSDPNDITTAGWKFRQRFTQLLRDCFDKSEITTLQALLIMSNALFSRCDERSLSWLYAGNAFNMFIDLGLHVLPDVDSIPAEELEIRKRVLWGAYLIDKIQCLFQGRPPLLNRVNLRASLDFLDDYDELEPFQDITYTTTKPRQVVPSLNVSLLTNLCGLTTIVERILREIYSESRESNLGHRANISQEIKSQLRSWRQNLPPRLDYLSFPDQAVLLPQSACLLALFNVLIILVHRPLIIGHDGVINSTTAHESVNACTSAANQIVQILHDYSQQFSLSSAPYMLSYATYISATIHARIVAQKGSNSTVFQSLVFCRNILSEHTRLYSAAEKAKENLDKLISHLGISAADDNPRTGSPWSPGITVLSEHMVMHESINVARELGVADRAHDFGSSLLSLELSDLDLEAIAQGFQVDVESHSFWNSLCTYNTMGCSDKKSCEGCSCSNDTQPQQINIEDCLSELQALRRRNQELETRMRIKSETDNAQVPVKQPGRTLRSSAWFDCRSNPGMTAVYMERYFNYGITKEELMSGKPMIGIAQTGSDIAPCNRHHIELSKRVREGIRTAGGIPFEFPTHPIQETSRRPTATLDRNLAYLGLVEILTGYFLDGVVLLTGCDKTTPACLMAAATMNIPAICMNVGPMLNGYSKEALTGAGTVLWHGRELYATGEIDENEFMDYIARGTPSVGHCNTMGTASTMNALAESLGMALPGSAAIPAAYRHRAQCAYETGKQIVEMVEADRKPCDLMTREAFENAIVANAAIGGSTNAPIHINAIAQHAGVEVSMDDWDTIGSTIPLLLNMQPSGEYLGEEYYRAGGLPAIMAELLDQGKLNGDVLTCNGKTLAENVRGKHTWDRRVIKPYDDPLMKDAGFAHLKGNLFDSAIMKTCVISPSFRERYLSNPDDPEAFEGSVVVFDGPEDYEHRLETTPYIDEKTILVMRGVGPIGYPGAAEVVNMHPPGRLLKEGIDGLFCIGDGRQSGTSGSPSILNASPEAAAGGNLAILKDGDRLRIDLRKRRVDILITDDEIEQRRKALGKEGYPVIPSGTPWQEIFRQETDQLSNGMVLRKAVKYQRLAQEGQPLRHNH</sequence>
<evidence type="ECO:0000256" key="8">
    <source>
        <dbReference type="SAM" id="MobiDB-lite"/>
    </source>
</evidence>
<dbReference type="SMART" id="SM00906">
    <property type="entry name" value="Fungal_trans"/>
    <property type="match status" value="1"/>
</dbReference>
<keyword evidence="11" id="KW-1185">Reference proteome</keyword>
<comment type="similarity">
    <text evidence="1">Belongs to the IlvD/Edd family.</text>
</comment>
<dbReference type="OrthoDB" id="3851628at2759"/>
<keyword evidence="7" id="KW-0175">Coiled coil</keyword>
<dbReference type="PANTHER" id="PTHR43183:SF1">
    <property type="entry name" value="HYPOTHETICAL DIHYDROXY-ACID DEHYDRATASE (EUROFUNG)-RELATED"/>
    <property type="match status" value="1"/>
</dbReference>
<proteinExistence type="inferred from homology"/>
<evidence type="ECO:0000256" key="2">
    <source>
        <dbReference type="ARBA" id="ARBA00022723"/>
    </source>
</evidence>
<dbReference type="SUPFAM" id="SSF143975">
    <property type="entry name" value="IlvD/EDD N-terminal domain-like"/>
    <property type="match status" value="1"/>
</dbReference>
<gene>
    <name evidence="10" type="ORF">PGRI_041660</name>
</gene>
<dbReference type="AlphaFoldDB" id="A0A135L8I1"/>
<dbReference type="InterPro" id="IPR042096">
    <property type="entry name" value="Dihydro-acid_dehy_C"/>
</dbReference>
<keyword evidence="2" id="KW-0479">Metal-binding</keyword>
<dbReference type="Pfam" id="PF00920">
    <property type="entry name" value="ILVD_EDD_N"/>
    <property type="match status" value="1"/>
</dbReference>
<dbReference type="GO" id="GO:0008270">
    <property type="term" value="F:zinc ion binding"/>
    <property type="evidence" value="ECO:0007669"/>
    <property type="project" value="InterPro"/>
</dbReference>
<dbReference type="OMA" id="MNIAREP"/>
<dbReference type="NCBIfam" id="NF004784">
    <property type="entry name" value="PRK06131.1"/>
    <property type="match status" value="1"/>
</dbReference>
<dbReference type="InterPro" id="IPR020558">
    <property type="entry name" value="DiOHA_6PGluconate_deHydtase_CS"/>
</dbReference>
<dbReference type="SUPFAM" id="SSF52016">
    <property type="entry name" value="LeuD/IlvD-like"/>
    <property type="match status" value="1"/>
</dbReference>
<dbReference type="PROSITE" id="PS00886">
    <property type="entry name" value="ILVD_EDD_1"/>
    <property type="match status" value="1"/>
</dbReference>
<dbReference type="GO" id="GO:0003677">
    <property type="term" value="F:DNA binding"/>
    <property type="evidence" value="ECO:0007669"/>
    <property type="project" value="InterPro"/>
</dbReference>
<dbReference type="CDD" id="cd12148">
    <property type="entry name" value="fungal_TF_MHR"/>
    <property type="match status" value="1"/>
</dbReference>
<dbReference type="GeneID" id="63707179"/>
<keyword evidence="4" id="KW-0411">Iron-sulfur</keyword>
<protein>
    <submittedName>
        <fullName evidence="10">Aconitase/3-isopropylmalate dehydratase, swivel</fullName>
    </submittedName>
</protein>
<evidence type="ECO:0000256" key="6">
    <source>
        <dbReference type="ARBA" id="ARBA00023242"/>
    </source>
</evidence>
<evidence type="ECO:0000313" key="11">
    <source>
        <dbReference type="Proteomes" id="UP000070168"/>
    </source>
</evidence>
<dbReference type="PANTHER" id="PTHR43183">
    <property type="entry name" value="HYPOTHETICAL DIHYDROXYACID DEHYDRATASE (EUROFUNG)-RELATED"/>
    <property type="match status" value="1"/>
</dbReference>
<evidence type="ECO:0000259" key="9">
    <source>
        <dbReference type="SMART" id="SM00906"/>
    </source>
</evidence>
<evidence type="ECO:0000256" key="4">
    <source>
        <dbReference type="ARBA" id="ARBA00023014"/>
    </source>
</evidence>
<dbReference type="InterPro" id="IPR000581">
    <property type="entry name" value="ILV_EDD_N"/>
</dbReference>
<dbReference type="RefSeq" id="XP_040643789.1">
    <property type="nucleotide sequence ID" value="XM_040791879.1"/>
</dbReference>
<name>A0A135L8I1_PENPA</name>
<comment type="caution">
    <text evidence="10">The sequence shown here is derived from an EMBL/GenBank/DDBJ whole genome shotgun (WGS) entry which is preliminary data.</text>
</comment>
<evidence type="ECO:0000313" key="10">
    <source>
        <dbReference type="EMBL" id="KXG45253.1"/>
    </source>
</evidence>
<dbReference type="InterPro" id="IPR007219">
    <property type="entry name" value="XnlR_reg_dom"/>
</dbReference>
<dbReference type="Pfam" id="PF24877">
    <property type="entry name" value="ILV_EDD_C"/>
    <property type="match status" value="1"/>
</dbReference>
<keyword evidence="5" id="KW-0456">Lyase</keyword>
<feature type="domain" description="Xylanolytic transcriptional activator regulatory" evidence="9">
    <location>
        <begin position="166"/>
        <end position="241"/>
    </location>
</feature>
<evidence type="ECO:0000256" key="5">
    <source>
        <dbReference type="ARBA" id="ARBA00023239"/>
    </source>
</evidence>
<keyword evidence="3" id="KW-0408">Iron</keyword>
<accession>A0A135L8I1</accession>
<dbReference type="Proteomes" id="UP000070168">
    <property type="component" value="Unassembled WGS sequence"/>
</dbReference>
<dbReference type="InterPro" id="IPR052352">
    <property type="entry name" value="Sugar_Degrad_Dehydratases"/>
</dbReference>
<dbReference type="Gene3D" id="3.50.30.80">
    <property type="entry name" value="IlvD/EDD C-terminal domain-like"/>
    <property type="match status" value="1"/>
</dbReference>
<reference evidence="10 11" key="1">
    <citation type="journal article" date="2016" name="BMC Genomics">
        <title>Genome sequencing and secondary metabolism of the postharvest pathogen Penicillium griseofulvum.</title>
        <authorList>
            <person name="Banani H."/>
            <person name="Marcet-Houben M."/>
            <person name="Ballester A.R."/>
            <person name="Abbruscato P."/>
            <person name="Gonzalez-Candelas L."/>
            <person name="Gabaldon T."/>
            <person name="Spadaro D."/>
        </authorList>
    </citation>
    <scope>NUCLEOTIDE SEQUENCE [LARGE SCALE GENOMIC DNA]</scope>
    <source>
        <strain evidence="10 11">PG3</strain>
    </source>
</reference>
<evidence type="ECO:0000256" key="3">
    <source>
        <dbReference type="ARBA" id="ARBA00023004"/>
    </source>
</evidence>
<dbReference type="InterPro" id="IPR056740">
    <property type="entry name" value="ILV_EDD_C"/>
</dbReference>
<evidence type="ECO:0000256" key="1">
    <source>
        <dbReference type="ARBA" id="ARBA00006486"/>
    </source>
</evidence>
<dbReference type="STRING" id="5078.A0A135L8I1"/>
<dbReference type="EMBL" id="LHQR01000072">
    <property type="protein sequence ID" value="KXG45253.1"/>
    <property type="molecule type" value="Genomic_DNA"/>
</dbReference>
<dbReference type="InterPro" id="IPR037237">
    <property type="entry name" value="IlvD/EDD_N"/>
</dbReference>
<dbReference type="Pfam" id="PF04082">
    <property type="entry name" value="Fungal_trans"/>
    <property type="match status" value="1"/>
</dbReference>
<feature type="region of interest" description="Disordered" evidence="8">
    <location>
        <begin position="1"/>
        <end position="29"/>
    </location>
</feature>